<gene>
    <name evidence="2" type="ORF">OSIN01602_LOCUS4194</name>
</gene>
<feature type="compositionally biased region" description="Gly residues" evidence="1">
    <location>
        <begin position="44"/>
        <end position="53"/>
    </location>
</feature>
<evidence type="ECO:0000256" key="1">
    <source>
        <dbReference type="SAM" id="MobiDB-lite"/>
    </source>
</evidence>
<feature type="region of interest" description="Disordered" evidence="1">
    <location>
        <begin position="123"/>
        <end position="146"/>
    </location>
</feature>
<dbReference type="EMBL" id="HBGO01007486">
    <property type="protein sequence ID" value="CAD9327351.1"/>
    <property type="molecule type" value="Transcribed_RNA"/>
</dbReference>
<feature type="region of interest" description="Disordered" evidence="1">
    <location>
        <begin position="26"/>
        <end position="60"/>
    </location>
</feature>
<accession>A0A7S1Z3Y3</accession>
<name>A0A7S1Z3Y3_TRICV</name>
<dbReference type="AlphaFoldDB" id="A0A7S1Z3Y3"/>
<reference evidence="2" key="1">
    <citation type="submission" date="2021-01" db="EMBL/GenBank/DDBJ databases">
        <authorList>
            <person name="Corre E."/>
            <person name="Pelletier E."/>
            <person name="Niang G."/>
            <person name="Scheremetjew M."/>
            <person name="Finn R."/>
            <person name="Kale V."/>
            <person name="Holt S."/>
            <person name="Cochrane G."/>
            <person name="Meng A."/>
            <person name="Brown T."/>
            <person name="Cohen L."/>
        </authorList>
    </citation>
    <scope>NUCLEOTIDE SEQUENCE</scope>
    <source>
        <strain evidence="2">Grunow 1884</strain>
    </source>
</reference>
<sequence>MMLTGGVGREVPRFFTVPPVAAVRRPSRTGPVDLDDAITPVDPGSGGCGGRGEAGSKSGAPIGPFGDRRFLSLLLLVAAAMVGITCASEMIPPLEEPTSEAEVVRRDPVVGGPAAPAVEAAMSCPPAIGGGGGSKGENRGEDNGPDEQLLSVYMDPFTVDVEIDDLTSHAGGGITDSSGITLAQTMSKSTITDAVETHLFDYAKEDVPYFAELCLLLTTKVRLVLMPSGCSPTSWSELSASTAW</sequence>
<protein>
    <submittedName>
        <fullName evidence="2">Uncharacterized protein</fullName>
    </submittedName>
</protein>
<proteinExistence type="predicted"/>
<organism evidence="2">
    <name type="scientific">Trieres chinensis</name>
    <name type="common">Marine centric diatom</name>
    <name type="synonym">Odontella sinensis</name>
    <dbReference type="NCBI Taxonomy" id="1514140"/>
    <lineage>
        <taxon>Eukaryota</taxon>
        <taxon>Sar</taxon>
        <taxon>Stramenopiles</taxon>
        <taxon>Ochrophyta</taxon>
        <taxon>Bacillariophyta</taxon>
        <taxon>Mediophyceae</taxon>
        <taxon>Biddulphiophycidae</taxon>
        <taxon>Eupodiscales</taxon>
        <taxon>Parodontellaceae</taxon>
        <taxon>Trieres</taxon>
    </lineage>
</organism>
<evidence type="ECO:0000313" key="2">
    <source>
        <dbReference type="EMBL" id="CAD9327351.1"/>
    </source>
</evidence>